<feature type="region of interest" description="Disordered" evidence="1">
    <location>
        <begin position="829"/>
        <end position="855"/>
    </location>
</feature>
<feature type="compositionally biased region" description="Polar residues" evidence="1">
    <location>
        <begin position="839"/>
        <end position="855"/>
    </location>
</feature>
<feature type="compositionally biased region" description="Low complexity" evidence="1">
    <location>
        <begin position="534"/>
        <end position="543"/>
    </location>
</feature>
<organism evidence="2 3">
    <name type="scientific">Mycteria americana</name>
    <name type="common">Wood stork</name>
    <dbReference type="NCBI Taxonomy" id="33587"/>
    <lineage>
        <taxon>Eukaryota</taxon>
        <taxon>Metazoa</taxon>
        <taxon>Chordata</taxon>
        <taxon>Craniata</taxon>
        <taxon>Vertebrata</taxon>
        <taxon>Euteleostomi</taxon>
        <taxon>Archelosauria</taxon>
        <taxon>Archosauria</taxon>
        <taxon>Dinosauria</taxon>
        <taxon>Saurischia</taxon>
        <taxon>Theropoda</taxon>
        <taxon>Coelurosauria</taxon>
        <taxon>Aves</taxon>
        <taxon>Neognathae</taxon>
        <taxon>Neoaves</taxon>
        <taxon>Aequornithes</taxon>
        <taxon>Ciconiiformes</taxon>
        <taxon>Ciconiidae</taxon>
        <taxon>Mycteria</taxon>
    </lineage>
</organism>
<feature type="region of interest" description="Disordered" evidence="1">
    <location>
        <begin position="1108"/>
        <end position="1344"/>
    </location>
</feature>
<feature type="region of interest" description="Disordered" evidence="1">
    <location>
        <begin position="964"/>
        <end position="1002"/>
    </location>
</feature>
<protein>
    <recommendedName>
        <fullName evidence="4">NHS like 2</fullName>
    </recommendedName>
</protein>
<evidence type="ECO:0000256" key="1">
    <source>
        <dbReference type="SAM" id="MobiDB-lite"/>
    </source>
</evidence>
<feature type="compositionally biased region" description="Low complexity" evidence="1">
    <location>
        <begin position="983"/>
        <end position="1002"/>
    </location>
</feature>
<feature type="compositionally biased region" description="Basic and acidic residues" evidence="1">
    <location>
        <begin position="1521"/>
        <end position="1535"/>
    </location>
</feature>
<dbReference type="Proteomes" id="UP001333110">
    <property type="component" value="Unassembled WGS sequence"/>
</dbReference>
<accession>A0AAN7RVE1</accession>
<gene>
    <name evidence="2" type="ORF">QYF61_012410</name>
</gene>
<dbReference type="EMBL" id="JAUNZN010000019">
    <property type="protein sequence ID" value="KAK4810241.1"/>
    <property type="molecule type" value="Genomic_DNA"/>
</dbReference>
<feature type="compositionally biased region" description="Gly residues" evidence="1">
    <location>
        <begin position="283"/>
        <end position="302"/>
    </location>
</feature>
<feature type="compositionally biased region" description="Low complexity" evidence="1">
    <location>
        <begin position="1547"/>
        <end position="1563"/>
    </location>
</feature>
<reference evidence="2 3" key="1">
    <citation type="journal article" date="2023" name="J. Hered.">
        <title>Chromosome-level genome of the wood stork (Mycteria americana) provides insight into avian chromosome evolution.</title>
        <authorList>
            <person name="Flamio R. Jr."/>
            <person name="Ramstad K.M."/>
        </authorList>
    </citation>
    <scope>NUCLEOTIDE SEQUENCE [LARGE SCALE GENOMIC DNA]</scope>
    <source>
        <strain evidence="2">JAX WOST 10</strain>
    </source>
</reference>
<feature type="compositionally biased region" description="Polar residues" evidence="1">
    <location>
        <begin position="1247"/>
        <end position="1302"/>
    </location>
</feature>
<evidence type="ECO:0000313" key="2">
    <source>
        <dbReference type="EMBL" id="KAK4810241.1"/>
    </source>
</evidence>
<evidence type="ECO:0008006" key="4">
    <source>
        <dbReference type="Google" id="ProtNLM"/>
    </source>
</evidence>
<dbReference type="InterPro" id="IPR024845">
    <property type="entry name" value="NHS-like"/>
</dbReference>
<feature type="region of interest" description="Disordered" evidence="1">
    <location>
        <begin position="1387"/>
        <end position="1639"/>
    </location>
</feature>
<feature type="compositionally biased region" description="Pro residues" evidence="1">
    <location>
        <begin position="184"/>
        <end position="197"/>
    </location>
</feature>
<dbReference type="PANTHER" id="PTHR23039:SF2">
    <property type="entry name" value="NHS-LIKE PROTEIN 2"/>
    <property type="match status" value="1"/>
</dbReference>
<comment type="caution">
    <text evidence="2">The sequence shown here is derived from an EMBL/GenBank/DDBJ whole genome shotgun (WGS) entry which is preliminary data.</text>
</comment>
<feature type="compositionally biased region" description="Polar residues" evidence="1">
    <location>
        <begin position="1673"/>
        <end position="1689"/>
    </location>
</feature>
<feature type="compositionally biased region" description="Low complexity" evidence="1">
    <location>
        <begin position="1226"/>
        <end position="1237"/>
    </location>
</feature>
<dbReference type="PANTHER" id="PTHR23039">
    <property type="entry name" value="NANCE-HORAN SYNDROME PROTEIN"/>
    <property type="match status" value="1"/>
</dbReference>
<feature type="region of interest" description="Disordered" evidence="1">
    <location>
        <begin position="1655"/>
        <end position="1737"/>
    </location>
</feature>
<feature type="region of interest" description="Disordered" evidence="1">
    <location>
        <begin position="1"/>
        <end position="36"/>
    </location>
</feature>
<evidence type="ECO:0000313" key="3">
    <source>
        <dbReference type="Proteomes" id="UP001333110"/>
    </source>
</evidence>
<name>A0AAN7RVE1_MYCAM</name>
<feature type="region of interest" description="Disordered" evidence="1">
    <location>
        <begin position="1016"/>
        <end position="1037"/>
    </location>
</feature>
<feature type="region of interest" description="Disordered" evidence="1">
    <location>
        <begin position="573"/>
        <end position="594"/>
    </location>
</feature>
<feature type="region of interest" description="Disordered" evidence="1">
    <location>
        <begin position="273"/>
        <end position="304"/>
    </location>
</feature>
<feature type="compositionally biased region" description="Low complexity" evidence="1">
    <location>
        <begin position="760"/>
        <end position="769"/>
    </location>
</feature>
<feature type="region of interest" description="Disordered" evidence="1">
    <location>
        <begin position="177"/>
        <end position="242"/>
    </location>
</feature>
<feature type="compositionally biased region" description="Pro residues" evidence="1">
    <location>
        <begin position="1500"/>
        <end position="1509"/>
    </location>
</feature>
<proteinExistence type="predicted"/>
<feature type="compositionally biased region" description="Basic residues" evidence="1">
    <location>
        <begin position="1132"/>
        <end position="1147"/>
    </location>
</feature>
<feature type="compositionally biased region" description="Low complexity" evidence="1">
    <location>
        <begin position="217"/>
        <end position="226"/>
    </location>
</feature>
<feature type="region of interest" description="Disordered" evidence="1">
    <location>
        <begin position="673"/>
        <end position="694"/>
    </location>
</feature>
<feature type="region of interest" description="Disordered" evidence="1">
    <location>
        <begin position="736"/>
        <end position="789"/>
    </location>
</feature>
<dbReference type="GO" id="GO:0030154">
    <property type="term" value="P:cell differentiation"/>
    <property type="evidence" value="ECO:0007669"/>
    <property type="project" value="TreeGrafter"/>
</dbReference>
<feature type="compositionally biased region" description="Basic and acidic residues" evidence="1">
    <location>
        <begin position="1619"/>
        <end position="1630"/>
    </location>
</feature>
<feature type="region of interest" description="Disordered" evidence="1">
    <location>
        <begin position="533"/>
        <end position="560"/>
    </location>
</feature>
<sequence>MPAPLPASARDGTGSLAFPNERVSAEGGKRCRAGTPLCPVPAGRAALSSLPAARMGRAGRWAPPRQLPPHASASPRVAPGFGVAVCPRGWSPGGGSPGVPRQRGQGCGATSNLDLESKKAAHAKLSWQQPVNVFLAAGRPPGMEQLHQEAQLNLQSLLQEEYEEQYAESRVTGQTFRAAGHLPPDNPPEPSPRPPPAKRLEFVLMPSSRRAAEEETAGTTALGARLPDASLSLPTSPDKQPAWTRAFPLPTVEEKQWHQSCSVQTNIVPINVSGRAAPPQRGPGRGAGGSPGAEPAAGGGCGMQARMRPSIRLWRGARRWEGGLGCEPVSLRARQAPGAEQGTAGPRWRPTFPAISPAILRFVRLIHRPCRRPVSRFCRAAQPASSVVTSALATLHAASLSHLSVRLSVHLSILTGLQLPAARSCPILAGRSAALCPQVGAWGRRPSKVHLPKAKDVFPPFPSTMERRAGTTLVPLPAPLFLVSVSPEWLSAAGPFNDEAQRCGVRPHRHRPEPVAQSGAGLHSFPCIPPPCAASPSSRRPAAPAVPPSPVQLTPHGSPPSCHPTLLPAVAIPGRGTPRGHTAMEGGQAPAPAAPPGTATYSVFVLATGQHFARHASARHSLFNTETAMNPKSTLRRRRTIIGFPNLSLRDQGDGKNRAATFMPWQCLGRAGTHRSCPDGGQSRPEGWQPARAHVGSPGTPWPWGGKGHRAGSAPSCGTEVLGTLVMPGWPRGWHGIGDSPFTPSRGPAHLRGGKATEISPSHPASAPAAPAPCPPSPAAGRPRTQGAGAAGHAPCLRLCWGWRAGLRWRPRAPARLRVPVALLARPRTRVGPCGDGSHPSSEASSCPNRSQARGLTQARDCPQLGYGHANTGARRASGNANGPTFNTRAPIAESLSCSFVPEAASGEKAPQEISPHQPLSAPLRKTFSDLGARCCQPPAAMDNAATPCAGTCNGPQGTPFPAPWSALGYASPPSPAAGQGKGPACASPGSSSLSPSPGSPAATASFFIAAEERNGPSSFSGTVPESPGTAGGGQRCEGQEAKVNFLPGSQEEPEPAAEPVRLEVERAGCRFRERSLSVPTDSGSLCSVDIAYAETRRGSANYALGYPSASSEGSTSTDNVSLGLEQEGQRRQRSKSISLKKAKKKPSPPTRSVSLIKEGQDATTGPSSVLPKDQRPKSLCIPPEPQGHRLVHADPQGSVGREPDGTAAPHQWHLTDWRAGDPYRSLSSSSTTTGTTAIECAKARGSSESLTSPSVSRATTPSQLSAEADLKTSSPGRPTGLMSPSSGYSSQSETPTPTVPTSAILGHSPHQVRVRPLVPERKSSLPPTSPMERSPKSRLSFDLPLTPPAHLDLSGLKISLKGKTKVSRHHSDSTFGTKLAQKTSPITPIMPVVTQSDLRSVRLRSVSRSEPEDNADGPEHAEEPARGPCLGPERKVKPPVAEKPPLAKRPPSILPKPLALREEGPLSPTSPPGAATKEKGLLQDGFVVLRKGEPRRGPGEPPLPPTPAGPRRLSQGSLEDEPRPERSGAGEGERRKAKVPPPVPKKPSVLYLPLAPAPAQLGAGVGDQAPTPSPIITLDADPACCNPDAEDLPSPEAQGTAQAGDPAWEQGSSAEAGTEEKSFASDKTADSIVEEDDDVFVMSRTTEDLFTVIHRSKRKVLGRKEPGDTFGSRPNSHSPVKTSGSPTGESPAAAGSTGKSSSRNEDFKALLQKKSSKTSPGTRPSAAELLKTTNPLARRVITEFAPELDGANSTKSQP</sequence>
<feature type="compositionally biased region" description="Basic and acidic residues" evidence="1">
    <location>
        <begin position="1408"/>
        <end position="1426"/>
    </location>
</feature>
<dbReference type="Pfam" id="PF15273">
    <property type="entry name" value="NHS"/>
    <property type="match status" value="2"/>
</dbReference>
<feature type="compositionally biased region" description="Polar residues" evidence="1">
    <location>
        <begin position="1109"/>
        <end position="1121"/>
    </location>
</feature>
<keyword evidence="3" id="KW-1185">Reference proteome</keyword>